<dbReference type="Gene3D" id="3.40.50.300">
    <property type="entry name" value="P-loop containing nucleotide triphosphate hydrolases"/>
    <property type="match status" value="2"/>
</dbReference>
<evidence type="ECO:0000256" key="2">
    <source>
        <dbReference type="ARBA" id="ARBA00011322"/>
    </source>
</evidence>
<comment type="similarity">
    <text evidence="1">Belongs to the SMC family. SbcC subfamily.</text>
</comment>
<reference evidence="5 6" key="1">
    <citation type="journal article" date="2019" name="Emerg. Microbes Infect.">
        <title>Comprehensive subspecies identification of 175 nontuberculous mycobacteria species based on 7547 genomic profiles.</title>
        <authorList>
            <person name="Matsumoto Y."/>
            <person name="Kinjo T."/>
            <person name="Motooka D."/>
            <person name="Nabeya D."/>
            <person name="Jung N."/>
            <person name="Uechi K."/>
            <person name="Horii T."/>
            <person name="Iida T."/>
            <person name="Fujita J."/>
            <person name="Nakamura S."/>
        </authorList>
    </citation>
    <scope>NUCLEOTIDE SEQUENCE [LARGE SCALE GENOMIC DNA]</scope>
    <source>
        <strain evidence="5 6">JCM 13574</strain>
    </source>
</reference>
<evidence type="ECO:0000256" key="3">
    <source>
        <dbReference type="ARBA" id="ARBA00013368"/>
    </source>
</evidence>
<comment type="subunit">
    <text evidence="2">Heterodimer of SbcC and SbcD.</text>
</comment>
<evidence type="ECO:0000313" key="5">
    <source>
        <dbReference type="EMBL" id="BBZ26725.1"/>
    </source>
</evidence>
<proteinExistence type="inferred from homology"/>
<dbReference type="Proteomes" id="UP000466517">
    <property type="component" value="Chromosome"/>
</dbReference>
<keyword evidence="6" id="KW-1185">Reference proteome</keyword>
<dbReference type="AlphaFoldDB" id="A0A7I7XBN3"/>
<accession>A0A7I7XBN3</accession>
<dbReference type="EMBL" id="AP022610">
    <property type="protein sequence ID" value="BBZ26725.1"/>
    <property type="molecule type" value="Genomic_DNA"/>
</dbReference>
<evidence type="ECO:0000259" key="4">
    <source>
        <dbReference type="Pfam" id="PF13476"/>
    </source>
</evidence>
<gene>
    <name evidence="5" type="ORF">MMAD_10200</name>
</gene>
<evidence type="ECO:0000313" key="6">
    <source>
        <dbReference type="Proteomes" id="UP000466517"/>
    </source>
</evidence>
<sequence length="810" mass="86368">MADEQLRDYVLQRADDDEGLSEHARLVVLATFGEPGDLAEVLSADATPQRVVDALNAPEPEPETPVGAYLTSIAVQGFRGIGAHLELPLHPGPGLVIVAGRNGSGKSTLAEGLELALTGVNSRWAHKGKVWSQVWRNLHAGDPATIRVGLAEQGRGATVVGVDWPPGDVAVTDLRRWVQRAGRKQDDPAVLGWSNALAMYRPMLSYDELGGILDGAPSEFYDQLYKLLGLEQLTVAMARLDAEVKALREPSAVLKKSRDALRPILQAHDDERAATALALIGTTTPDLGAVAALITDGGATAPGAWRQAATLTMPEADEVEQAAAALRTAGAAQADAERTADALAADRVQFLETSLEFHDRHGTQPCPVCAEGTLDDAWVVRARAALAAEQEAASSLRVARSATHRARQTLVALVRGVPAPPAEDADLTTIAAARLAYASFSALPLDDDGALADHVVAGLPALRMAYDALREEAAGRIDVRDDAWHPVAVDLAAWVKHAEASAAAAPKLKIATEAQKWLQDNAATLRNERLAPLADEAREIWAALRQESNVDLAAIRLAGQKTSRRVELRAGVDGADTEALGVMSQGELQALALAVFIPRATSDESPFRFVVLDDPIQAMDPSKIEGFLSVLVGLAADRQVVVFTHDDRLPAAVRRSSAPARIIDVTRSINSVVSVHDSLNPATRALDDAYRIARDDAVPDEVKRRAVGVLCREAFEATLWDVYASRGFGRGVATADVEDAWEAATTIRTRIALALGADANDVGAVDTWLDRRTAHRIALAVVNKGVHQGVHDFVEAIRNVRAAVGDLGRR</sequence>
<dbReference type="InterPro" id="IPR038729">
    <property type="entry name" value="Rad50/SbcC_AAA"/>
</dbReference>
<dbReference type="PANTHER" id="PTHR32114:SF2">
    <property type="entry name" value="ABC TRANSPORTER ABCH.3"/>
    <property type="match status" value="1"/>
</dbReference>
<organism evidence="5 6">
    <name type="scientific">Mycolicibacterium madagascariense</name>
    <dbReference type="NCBI Taxonomy" id="212765"/>
    <lineage>
        <taxon>Bacteria</taxon>
        <taxon>Bacillati</taxon>
        <taxon>Actinomycetota</taxon>
        <taxon>Actinomycetes</taxon>
        <taxon>Mycobacteriales</taxon>
        <taxon>Mycobacteriaceae</taxon>
        <taxon>Mycolicibacterium</taxon>
    </lineage>
</organism>
<feature type="domain" description="Rad50/SbcC-type AAA" evidence="4">
    <location>
        <begin position="73"/>
        <end position="127"/>
    </location>
</feature>
<protein>
    <recommendedName>
        <fullName evidence="3">Nuclease SbcCD subunit C</fullName>
    </recommendedName>
</protein>
<dbReference type="KEGG" id="mmag:MMAD_10200"/>
<dbReference type="PANTHER" id="PTHR32114">
    <property type="entry name" value="ABC TRANSPORTER ABCH.3"/>
    <property type="match status" value="1"/>
</dbReference>
<evidence type="ECO:0000256" key="1">
    <source>
        <dbReference type="ARBA" id="ARBA00006930"/>
    </source>
</evidence>
<name>A0A7I7XBN3_9MYCO</name>
<dbReference type="RefSeq" id="WP_163733389.1">
    <property type="nucleotide sequence ID" value="NZ_AP022610.1"/>
</dbReference>
<dbReference type="GO" id="GO:0016887">
    <property type="term" value="F:ATP hydrolysis activity"/>
    <property type="evidence" value="ECO:0007669"/>
    <property type="project" value="InterPro"/>
</dbReference>
<dbReference type="GO" id="GO:0006302">
    <property type="term" value="P:double-strand break repair"/>
    <property type="evidence" value="ECO:0007669"/>
    <property type="project" value="InterPro"/>
</dbReference>
<dbReference type="SUPFAM" id="SSF52540">
    <property type="entry name" value="P-loop containing nucleoside triphosphate hydrolases"/>
    <property type="match status" value="1"/>
</dbReference>
<dbReference type="InterPro" id="IPR027417">
    <property type="entry name" value="P-loop_NTPase"/>
</dbReference>
<dbReference type="Pfam" id="PF13476">
    <property type="entry name" value="AAA_23"/>
    <property type="match status" value="1"/>
</dbReference>